<dbReference type="EMBL" id="JAMZMK010006267">
    <property type="protein sequence ID" value="KAI7749868.1"/>
    <property type="molecule type" value="Genomic_DNA"/>
</dbReference>
<organism evidence="2 3">
    <name type="scientific">Ambrosia artemisiifolia</name>
    <name type="common">Common ragweed</name>
    <dbReference type="NCBI Taxonomy" id="4212"/>
    <lineage>
        <taxon>Eukaryota</taxon>
        <taxon>Viridiplantae</taxon>
        <taxon>Streptophyta</taxon>
        <taxon>Embryophyta</taxon>
        <taxon>Tracheophyta</taxon>
        <taxon>Spermatophyta</taxon>
        <taxon>Magnoliopsida</taxon>
        <taxon>eudicotyledons</taxon>
        <taxon>Gunneridae</taxon>
        <taxon>Pentapetalae</taxon>
        <taxon>asterids</taxon>
        <taxon>campanulids</taxon>
        <taxon>Asterales</taxon>
        <taxon>Asteraceae</taxon>
        <taxon>Asteroideae</taxon>
        <taxon>Heliantheae alliance</taxon>
        <taxon>Heliantheae</taxon>
        <taxon>Ambrosia</taxon>
    </lineage>
</organism>
<feature type="compositionally biased region" description="Low complexity" evidence="1">
    <location>
        <begin position="1"/>
        <end position="19"/>
    </location>
</feature>
<dbReference type="Proteomes" id="UP001206925">
    <property type="component" value="Unassembled WGS sequence"/>
</dbReference>
<comment type="caution">
    <text evidence="2">The sequence shown here is derived from an EMBL/GenBank/DDBJ whole genome shotgun (WGS) entry which is preliminary data.</text>
</comment>
<reference evidence="2" key="1">
    <citation type="submission" date="2022-06" db="EMBL/GenBank/DDBJ databases">
        <title>Uncovering the hologenomic basis of an extraordinary plant invasion.</title>
        <authorList>
            <person name="Bieker V.C."/>
            <person name="Martin M.D."/>
            <person name="Gilbert T."/>
            <person name="Hodgins K."/>
            <person name="Battlay P."/>
            <person name="Petersen B."/>
            <person name="Wilson J."/>
        </authorList>
    </citation>
    <scope>NUCLEOTIDE SEQUENCE</scope>
    <source>
        <strain evidence="2">AA19_3_7</strain>
        <tissue evidence="2">Leaf</tissue>
    </source>
</reference>
<gene>
    <name evidence="2" type="ORF">M8C21_002239</name>
</gene>
<feature type="compositionally biased region" description="Polar residues" evidence="1">
    <location>
        <begin position="20"/>
        <end position="38"/>
    </location>
</feature>
<name>A0AAD5CWX2_AMBAR</name>
<evidence type="ECO:0000313" key="2">
    <source>
        <dbReference type="EMBL" id="KAI7749868.1"/>
    </source>
</evidence>
<keyword evidence="3" id="KW-1185">Reference proteome</keyword>
<sequence>MQHLVSSSSSDASPKSFESNSRSECSMFTDASNESNTPKSHELPEILNLYIKLTRRAANGLSLIYSKPQLLNLHQGQTEPLLDMKSMVAPILAAILSALR</sequence>
<protein>
    <submittedName>
        <fullName evidence="2">Uncharacterized protein</fullName>
    </submittedName>
</protein>
<accession>A0AAD5CWX2</accession>
<feature type="region of interest" description="Disordered" evidence="1">
    <location>
        <begin position="1"/>
        <end position="40"/>
    </location>
</feature>
<proteinExistence type="predicted"/>
<feature type="non-terminal residue" evidence="2">
    <location>
        <position position="100"/>
    </location>
</feature>
<dbReference type="AlphaFoldDB" id="A0AAD5CWX2"/>
<evidence type="ECO:0000256" key="1">
    <source>
        <dbReference type="SAM" id="MobiDB-lite"/>
    </source>
</evidence>
<evidence type="ECO:0000313" key="3">
    <source>
        <dbReference type="Proteomes" id="UP001206925"/>
    </source>
</evidence>